<dbReference type="InterPro" id="IPR018062">
    <property type="entry name" value="HTH_AraC-typ_CS"/>
</dbReference>
<dbReference type="Gene3D" id="1.10.10.60">
    <property type="entry name" value="Homeodomain-like"/>
    <property type="match status" value="2"/>
</dbReference>
<keyword evidence="6" id="KW-1185">Reference proteome</keyword>
<dbReference type="InterPro" id="IPR009057">
    <property type="entry name" value="Homeodomain-like_sf"/>
</dbReference>
<evidence type="ECO:0000259" key="4">
    <source>
        <dbReference type="PROSITE" id="PS01124"/>
    </source>
</evidence>
<evidence type="ECO:0000256" key="3">
    <source>
        <dbReference type="ARBA" id="ARBA00023163"/>
    </source>
</evidence>
<accession>A0A7R7IDU2</accession>
<dbReference type="PANTHER" id="PTHR40055:SF1">
    <property type="entry name" value="TRANSCRIPTIONAL REGULATOR YGIV-RELATED"/>
    <property type="match status" value="1"/>
</dbReference>
<evidence type="ECO:0000313" key="6">
    <source>
        <dbReference type="Proteomes" id="UP000595897"/>
    </source>
</evidence>
<gene>
    <name evidence="5" type="ORF">bsdtb5_32070</name>
</gene>
<evidence type="ECO:0000256" key="1">
    <source>
        <dbReference type="ARBA" id="ARBA00023015"/>
    </source>
</evidence>
<name>A0A7R7IDU2_9FIRM</name>
<keyword evidence="3" id="KW-0804">Transcription</keyword>
<dbReference type="GO" id="GO:0003700">
    <property type="term" value="F:DNA-binding transcription factor activity"/>
    <property type="evidence" value="ECO:0007669"/>
    <property type="project" value="InterPro"/>
</dbReference>
<dbReference type="SUPFAM" id="SSF46689">
    <property type="entry name" value="Homeodomain-like"/>
    <property type="match status" value="2"/>
</dbReference>
<evidence type="ECO:0000256" key="2">
    <source>
        <dbReference type="ARBA" id="ARBA00023125"/>
    </source>
</evidence>
<keyword evidence="1" id="KW-0805">Transcription regulation</keyword>
<dbReference type="PROSITE" id="PS01124">
    <property type="entry name" value="HTH_ARAC_FAMILY_2"/>
    <property type="match status" value="1"/>
</dbReference>
<dbReference type="InterPro" id="IPR050908">
    <property type="entry name" value="SmbC-like"/>
</dbReference>
<reference evidence="5 6" key="1">
    <citation type="submission" date="2020-11" db="EMBL/GenBank/DDBJ databases">
        <title>Draft genome sequencing of a Lachnospiraceae strain isolated from anoxic soil subjected to BSD treatment.</title>
        <authorList>
            <person name="Uek A."/>
            <person name="Tonouchi A."/>
        </authorList>
    </citation>
    <scope>NUCLEOTIDE SEQUENCE [LARGE SCALE GENOMIC DNA]</scope>
    <source>
        <strain evidence="5 6">TB5</strain>
    </source>
</reference>
<dbReference type="Gene3D" id="3.20.80.10">
    <property type="entry name" value="Regulatory factor, effector binding domain"/>
    <property type="match status" value="2"/>
</dbReference>
<dbReference type="AlphaFoldDB" id="A0A7R7IDU2"/>
<dbReference type="EMBL" id="AP024169">
    <property type="protein sequence ID" value="BCN31912.1"/>
    <property type="molecule type" value="Genomic_DNA"/>
</dbReference>
<dbReference type="SMART" id="SM00342">
    <property type="entry name" value="HTH_ARAC"/>
    <property type="match status" value="1"/>
</dbReference>
<dbReference type="GO" id="GO:0043565">
    <property type="term" value="F:sequence-specific DNA binding"/>
    <property type="evidence" value="ECO:0007669"/>
    <property type="project" value="InterPro"/>
</dbReference>
<proteinExistence type="predicted"/>
<sequence length="441" mass="51734">MNYYDRIQNSIEFIESNLDNCIDLSIVAENAYMSLSNFYRMFFALTGHSVKEYIRKRRMNLAIDDIIAKKSTIMNIAIKYGFESSEAFSRSFKQIVGCNPSMYIEMNVKYSFERMSVLDKYYEVQDKELLEKYPDIKVLKKVEPMKVAYYSYYGKNPEYNAFKVLLQWAEKNKLTAGDSKFRLFGYDTPDCEPGLDEYGYEVCITIDDNFNVEDDRVKSKELEGGLYAVTTVQVNDIPKAWQRFKTWVKLSKYDFGSHQMLEEHLEGINEDFDYTVDLYMPICEKSKFSVEALSDTTVVMCKVFGEEEKAPYEAWDILLNWAKANNILNTSEKHKFFAHHNYNNKRQGIKRWYIAMVTVNDEVTINNKRIKKEVLNGGDFITCNTNFNKLPRTWSDAMNWSGLNGYQLNPKIKWIEEWYVQDNKLSPAECPSIKIYMPIKS</sequence>
<organism evidence="5 6">
    <name type="scientific">Anaeromicropila herbilytica</name>
    <dbReference type="NCBI Taxonomy" id="2785025"/>
    <lineage>
        <taxon>Bacteria</taxon>
        <taxon>Bacillati</taxon>
        <taxon>Bacillota</taxon>
        <taxon>Clostridia</taxon>
        <taxon>Lachnospirales</taxon>
        <taxon>Lachnospiraceae</taxon>
        <taxon>Anaeromicropila</taxon>
    </lineage>
</organism>
<protein>
    <recommendedName>
        <fullName evidence="4">HTH araC/xylS-type domain-containing protein</fullName>
    </recommendedName>
</protein>
<dbReference type="KEGG" id="ahb:bsdtb5_32070"/>
<evidence type="ECO:0000313" key="5">
    <source>
        <dbReference type="EMBL" id="BCN31912.1"/>
    </source>
</evidence>
<dbReference type="InterPro" id="IPR018060">
    <property type="entry name" value="HTH_AraC"/>
</dbReference>
<dbReference type="InterPro" id="IPR029441">
    <property type="entry name" value="Cass2"/>
</dbReference>
<dbReference type="PANTHER" id="PTHR40055">
    <property type="entry name" value="TRANSCRIPTIONAL REGULATOR YGIV-RELATED"/>
    <property type="match status" value="1"/>
</dbReference>
<feature type="domain" description="HTH araC/xylS-type" evidence="4">
    <location>
        <begin position="8"/>
        <end position="106"/>
    </location>
</feature>
<dbReference type="Pfam" id="PF14526">
    <property type="entry name" value="Cass2"/>
    <property type="match status" value="1"/>
</dbReference>
<dbReference type="Pfam" id="PF12833">
    <property type="entry name" value="HTH_18"/>
    <property type="match status" value="1"/>
</dbReference>
<dbReference type="Proteomes" id="UP000595897">
    <property type="component" value="Chromosome"/>
</dbReference>
<dbReference type="InterPro" id="IPR011256">
    <property type="entry name" value="Reg_factor_effector_dom_sf"/>
</dbReference>
<dbReference type="RefSeq" id="WP_271713000.1">
    <property type="nucleotide sequence ID" value="NZ_AP024169.1"/>
</dbReference>
<dbReference type="SMART" id="SM00871">
    <property type="entry name" value="AraC_E_bind"/>
    <property type="match status" value="2"/>
</dbReference>
<dbReference type="SUPFAM" id="SSF55136">
    <property type="entry name" value="Probable bacterial effector-binding domain"/>
    <property type="match status" value="1"/>
</dbReference>
<dbReference type="PROSITE" id="PS00041">
    <property type="entry name" value="HTH_ARAC_FAMILY_1"/>
    <property type="match status" value="1"/>
</dbReference>
<dbReference type="InterPro" id="IPR010499">
    <property type="entry name" value="AraC_E-bd"/>
</dbReference>
<keyword evidence="2" id="KW-0238">DNA-binding</keyword>